<dbReference type="GO" id="GO:0004521">
    <property type="term" value="F:RNA endonuclease activity"/>
    <property type="evidence" value="ECO:0007669"/>
    <property type="project" value="UniProtKB-UniRule"/>
</dbReference>
<comment type="cofactor">
    <cofactor evidence="7">
        <name>Zn(2+)</name>
        <dbReference type="ChEBI" id="CHEBI:29105"/>
    </cofactor>
    <text evidence="7">Binds 1 zinc ion.</text>
</comment>
<evidence type="ECO:0000313" key="8">
    <source>
        <dbReference type="EMBL" id="QAR31773.1"/>
    </source>
</evidence>
<keyword evidence="2 7" id="KW-0540">Nuclease</keyword>
<evidence type="ECO:0000256" key="3">
    <source>
        <dbReference type="ARBA" id="ARBA00022723"/>
    </source>
</evidence>
<proteinExistence type="inferred from homology"/>
<evidence type="ECO:0000256" key="5">
    <source>
        <dbReference type="ARBA" id="ARBA00022801"/>
    </source>
</evidence>
<feature type="binding site" evidence="7">
    <location>
        <position position="106"/>
    </location>
    <ligand>
        <name>Zn(2+)</name>
        <dbReference type="ChEBI" id="CHEBI:29105"/>
        <note>catalytic</note>
    </ligand>
</feature>
<dbReference type="Gene3D" id="3.40.390.30">
    <property type="entry name" value="Metalloproteases ('zincins'), catalytic domain"/>
    <property type="match status" value="1"/>
</dbReference>
<dbReference type="NCBIfam" id="TIGR00043">
    <property type="entry name" value="rRNA maturation RNase YbeY"/>
    <property type="match status" value="1"/>
</dbReference>
<gene>
    <name evidence="7 8" type="primary">ybeY</name>
    <name evidence="8" type="ORF">EQP59_10680</name>
</gene>
<dbReference type="AlphaFoldDB" id="A0A410JUB1"/>
<dbReference type="InterPro" id="IPR023091">
    <property type="entry name" value="MetalPrtase_cat_dom_sf_prd"/>
</dbReference>
<evidence type="ECO:0000256" key="7">
    <source>
        <dbReference type="HAMAP-Rule" id="MF_00009"/>
    </source>
</evidence>
<feature type="binding site" evidence="7">
    <location>
        <position position="110"/>
    </location>
    <ligand>
        <name>Zn(2+)</name>
        <dbReference type="ChEBI" id="CHEBI:29105"/>
        <note>catalytic</note>
    </ligand>
</feature>
<keyword evidence="3 7" id="KW-0479">Metal-binding</keyword>
<dbReference type="EMBL" id="CP035107">
    <property type="protein sequence ID" value="QAR31773.1"/>
    <property type="molecule type" value="Genomic_DNA"/>
</dbReference>
<comment type="similarity">
    <text evidence="1 7">Belongs to the endoribonuclease YbeY family.</text>
</comment>
<keyword evidence="7" id="KW-0698">rRNA processing</keyword>
<dbReference type="HAMAP" id="MF_00009">
    <property type="entry name" value="Endoribonucl_YbeY"/>
    <property type="match status" value="1"/>
</dbReference>
<dbReference type="InterPro" id="IPR002036">
    <property type="entry name" value="YbeY"/>
</dbReference>
<name>A0A410JUB1_ORNRH</name>
<evidence type="ECO:0000256" key="1">
    <source>
        <dbReference type="ARBA" id="ARBA00010875"/>
    </source>
</evidence>
<feature type="binding site" evidence="7">
    <location>
        <position position="116"/>
    </location>
    <ligand>
        <name>Zn(2+)</name>
        <dbReference type="ChEBI" id="CHEBI:29105"/>
        <note>catalytic</note>
    </ligand>
</feature>
<dbReference type="GO" id="GO:0008270">
    <property type="term" value="F:zinc ion binding"/>
    <property type="evidence" value="ECO:0007669"/>
    <property type="project" value="UniProtKB-UniRule"/>
</dbReference>
<keyword evidence="5 7" id="KW-0378">Hydrolase</keyword>
<reference evidence="8 9" key="1">
    <citation type="submission" date="2019-01" db="EMBL/GenBank/DDBJ databases">
        <title>Whole Genome of Ornithobacterium rhinotracheale FARPER-174b.</title>
        <authorList>
            <person name="Tataje-Lavanda L.A."/>
            <person name="Montalvan A."/>
            <person name="Montesinos R."/>
            <person name="Zimic M."/>
            <person name="Fernandez-Sanchez M."/>
            <person name="Fernandez-Diaz M."/>
        </authorList>
    </citation>
    <scope>NUCLEOTIDE SEQUENCE [LARGE SCALE GENOMIC DNA]</scope>
    <source>
        <strain evidence="8 9">FARPER-174b</strain>
    </source>
</reference>
<dbReference type="RefSeq" id="WP_128502210.1">
    <property type="nucleotide sequence ID" value="NZ_CP035107.1"/>
</dbReference>
<evidence type="ECO:0000256" key="2">
    <source>
        <dbReference type="ARBA" id="ARBA00022722"/>
    </source>
</evidence>
<keyword evidence="7" id="KW-0963">Cytoplasm</keyword>
<keyword evidence="6 7" id="KW-0862">Zinc</keyword>
<dbReference type="OrthoDB" id="9811984at2"/>
<dbReference type="GO" id="GO:0006364">
    <property type="term" value="P:rRNA processing"/>
    <property type="evidence" value="ECO:0007669"/>
    <property type="project" value="UniProtKB-UniRule"/>
</dbReference>
<dbReference type="GO" id="GO:0005737">
    <property type="term" value="C:cytoplasm"/>
    <property type="evidence" value="ECO:0007669"/>
    <property type="project" value="UniProtKB-SubCell"/>
</dbReference>
<dbReference type="Pfam" id="PF02130">
    <property type="entry name" value="YbeY"/>
    <property type="match status" value="1"/>
</dbReference>
<dbReference type="PANTHER" id="PTHR46986:SF1">
    <property type="entry name" value="ENDORIBONUCLEASE YBEY, CHLOROPLASTIC"/>
    <property type="match status" value="1"/>
</dbReference>
<evidence type="ECO:0000256" key="4">
    <source>
        <dbReference type="ARBA" id="ARBA00022759"/>
    </source>
</evidence>
<dbReference type="SUPFAM" id="SSF55486">
    <property type="entry name" value="Metalloproteases ('zincins'), catalytic domain"/>
    <property type="match status" value="1"/>
</dbReference>
<keyword evidence="4 7" id="KW-0255">Endonuclease</keyword>
<organism evidence="8 9">
    <name type="scientific">Ornithobacterium rhinotracheale</name>
    <dbReference type="NCBI Taxonomy" id="28251"/>
    <lineage>
        <taxon>Bacteria</taxon>
        <taxon>Pseudomonadati</taxon>
        <taxon>Bacteroidota</taxon>
        <taxon>Flavobacteriia</taxon>
        <taxon>Flavobacteriales</taxon>
        <taxon>Weeksellaceae</taxon>
        <taxon>Ornithobacterium</taxon>
    </lineage>
</organism>
<accession>A0A410JUB1</accession>
<sequence>MIQFFYETEDFTLEDSQVFADWLNACAERHGYEIEDINYIFCDDEYLLAINQKHLDHDYYTDIITFDYGDEQVLSGDIFISIDRVSDNAFEYSSDFEAELGRVMIHGLLHMMGYKDKTEEEKQEMRNKEDECLQLIFNDFDEEE</sequence>
<dbReference type="Proteomes" id="UP000287701">
    <property type="component" value="Chromosome"/>
</dbReference>
<comment type="subcellular location">
    <subcellularLocation>
        <location evidence="7">Cytoplasm</location>
    </subcellularLocation>
</comment>
<keyword evidence="7" id="KW-0690">Ribosome biogenesis</keyword>
<comment type="function">
    <text evidence="7">Single strand-specific metallo-endoribonuclease involved in late-stage 70S ribosome quality control and in maturation of the 3' terminus of the 16S rRNA.</text>
</comment>
<dbReference type="GO" id="GO:0004222">
    <property type="term" value="F:metalloendopeptidase activity"/>
    <property type="evidence" value="ECO:0007669"/>
    <property type="project" value="InterPro"/>
</dbReference>
<dbReference type="PANTHER" id="PTHR46986">
    <property type="entry name" value="ENDORIBONUCLEASE YBEY, CHLOROPLASTIC"/>
    <property type="match status" value="1"/>
</dbReference>
<evidence type="ECO:0000256" key="6">
    <source>
        <dbReference type="ARBA" id="ARBA00022833"/>
    </source>
</evidence>
<dbReference type="EC" id="3.1.-.-" evidence="7"/>
<protein>
    <recommendedName>
        <fullName evidence="7">Endoribonuclease YbeY</fullName>
        <ecNumber evidence="7">3.1.-.-</ecNumber>
    </recommendedName>
</protein>
<evidence type="ECO:0000313" key="9">
    <source>
        <dbReference type="Proteomes" id="UP000287701"/>
    </source>
</evidence>